<dbReference type="KEGG" id="rvi:RVIR1_02680"/>
<name>A0A2Z5UUS4_9COXI</name>
<dbReference type="GO" id="GO:0005840">
    <property type="term" value="C:ribosome"/>
    <property type="evidence" value="ECO:0007669"/>
    <property type="project" value="TreeGrafter"/>
</dbReference>
<keyword evidence="3" id="KW-1185">Reference proteome</keyword>
<dbReference type="GO" id="GO:0045732">
    <property type="term" value="P:positive regulation of protein catabolic process"/>
    <property type="evidence" value="ECO:0007669"/>
    <property type="project" value="TreeGrafter"/>
</dbReference>
<evidence type="ECO:0000256" key="1">
    <source>
        <dbReference type="SAM" id="MobiDB-lite"/>
    </source>
</evidence>
<accession>A0A2Z5UUS4</accession>
<protein>
    <submittedName>
        <fullName evidence="2">Stringent starvation protein B</fullName>
    </submittedName>
</protein>
<dbReference type="PANTHER" id="PTHR37486:SF1">
    <property type="entry name" value="STRINGENT STARVATION PROTEIN B"/>
    <property type="match status" value="1"/>
</dbReference>
<dbReference type="EMBL" id="AP018005">
    <property type="protein sequence ID" value="BBB14795.1"/>
    <property type="molecule type" value="Genomic_DNA"/>
</dbReference>
<dbReference type="PIRSF" id="PIRSF005276">
    <property type="entry name" value="SspB"/>
    <property type="match status" value="1"/>
</dbReference>
<dbReference type="SUPFAM" id="SSF101738">
    <property type="entry name" value="SspB-like"/>
    <property type="match status" value="1"/>
</dbReference>
<organism evidence="2 3">
    <name type="scientific">Candidatus Rickettsiella viridis</name>
    <dbReference type="NCBI Taxonomy" id="676208"/>
    <lineage>
        <taxon>Bacteria</taxon>
        <taxon>Pseudomonadati</taxon>
        <taxon>Pseudomonadota</taxon>
        <taxon>Gammaproteobacteria</taxon>
        <taxon>Legionellales</taxon>
        <taxon>Coxiellaceae</taxon>
        <taxon>Rickettsiella</taxon>
    </lineage>
</organism>
<dbReference type="InterPro" id="IPR036760">
    <property type="entry name" value="SspB-like_sf"/>
</dbReference>
<sequence>MISNRSYLLRAFYDWITDSQLTPYILLDAEFPHVEVPTQYVKDGKITLNISLDAVLNLKIDTKAIQFDASFGGQSMLVYAPIKAVLAIYARENGQGMVFSEEDSQQGDGTPSTPPPRVRDGKRPDLRIVK</sequence>
<dbReference type="NCBIfam" id="NF008769">
    <property type="entry name" value="PRK11798.2-5"/>
    <property type="match status" value="1"/>
</dbReference>
<proteinExistence type="predicted"/>
<gene>
    <name evidence="2" type="primary">sspB</name>
    <name evidence="2" type="ORF">RVIR1_02680</name>
</gene>
<feature type="region of interest" description="Disordered" evidence="1">
    <location>
        <begin position="98"/>
        <end position="130"/>
    </location>
</feature>
<dbReference type="Pfam" id="PF04386">
    <property type="entry name" value="SspB"/>
    <property type="match status" value="1"/>
</dbReference>
<feature type="compositionally biased region" description="Basic and acidic residues" evidence="1">
    <location>
        <begin position="117"/>
        <end position="130"/>
    </location>
</feature>
<dbReference type="PANTHER" id="PTHR37486">
    <property type="entry name" value="STRINGENT STARVATION PROTEIN B"/>
    <property type="match status" value="1"/>
</dbReference>
<dbReference type="GO" id="GO:0005829">
    <property type="term" value="C:cytosol"/>
    <property type="evidence" value="ECO:0007669"/>
    <property type="project" value="TreeGrafter"/>
</dbReference>
<reference evidence="2 3" key="1">
    <citation type="submission" date="2017-03" db="EMBL/GenBank/DDBJ databases">
        <title>The genome sequence of Candidatus Rickettsiella viridis.</title>
        <authorList>
            <person name="Nikoh N."/>
            <person name="Tsuchida T."/>
            <person name="Yamaguchi K."/>
            <person name="Maeda T."/>
            <person name="Shigenobu S."/>
            <person name="Fukatsu T."/>
        </authorList>
    </citation>
    <scope>NUCLEOTIDE SEQUENCE [LARGE SCALE GENOMIC DNA]</scope>
    <source>
        <strain evidence="2 3">Ap-RA04</strain>
    </source>
</reference>
<dbReference type="Gene3D" id="2.30.30.220">
    <property type="entry name" value="SspB-like"/>
    <property type="match status" value="1"/>
</dbReference>
<evidence type="ECO:0000313" key="2">
    <source>
        <dbReference type="EMBL" id="BBB14795.1"/>
    </source>
</evidence>
<evidence type="ECO:0000313" key="3">
    <source>
        <dbReference type="Proteomes" id="UP000282483"/>
    </source>
</evidence>
<dbReference type="InterPro" id="IPR007481">
    <property type="entry name" value="SspB"/>
</dbReference>
<dbReference type="OrthoDB" id="9797358at2"/>
<dbReference type="Proteomes" id="UP000282483">
    <property type="component" value="Chromosome"/>
</dbReference>
<dbReference type="AlphaFoldDB" id="A0A2Z5UUS4"/>